<dbReference type="PANTHER" id="PTHR43798:SF33">
    <property type="entry name" value="HYDROLASE, PUTATIVE (AFU_ORTHOLOGUE AFUA_2G14860)-RELATED"/>
    <property type="match status" value="1"/>
</dbReference>
<gene>
    <name evidence="3" type="ORF">SAMN05443665_103777</name>
</gene>
<dbReference type="PRINTS" id="PR00111">
    <property type="entry name" value="ABHYDROLASE"/>
</dbReference>
<reference evidence="3 4" key="1">
    <citation type="submission" date="2017-06" db="EMBL/GenBank/DDBJ databases">
        <authorList>
            <person name="Kim H.J."/>
            <person name="Triplett B.A."/>
        </authorList>
    </citation>
    <scope>NUCLEOTIDE SEQUENCE [LARGE SCALE GENOMIC DNA]</scope>
    <source>
        <strain evidence="3 4">DSM 44715</strain>
    </source>
</reference>
<dbReference type="Pfam" id="PF00561">
    <property type="entry name" value="Abhydrolase_1"/>
    <property type="match status" value="1"/>
</dbReference>
<dbReference type="Gene3D" id="3.40.50.1820">
    <property type="entry name" value="alpha/beta hydrolase"/>
    <property type="match status" value="1"/>
</dbReference>
<accession>A0A239N9Z7</accession>
<sequence length="310" mass="31937">MSRTFAVRTFTSRAFTKTAVVAACCALAGAGLTACDDPDSDAFPFDSEAPRKTADTFTGTKKMQIGGRSVNVSCAGAAAEDAPVIVLLAGLGDGLGKMAALQKTLAEKHRVCSYDRLGEGASDRPSGKQSFADAGKVLTGVLDKVAGDGPVVLAGHSLGGMIAARYAPDHKDRVKGLVLMDATSPTSVADIKSAIPESATGPAAQLRAQTLAVSGGQNPEQLAITDGEVRSAGSIPAEVIRHGKQYLAAVPQYGPALERGWTAGQRKWLKVSERAKATTATGSEHYIYVDRPGLAVEAIQRVTAQAATAA</sequence>
<dbReference type="InterPro" id="IPR029058">
    <property type="entry name" value="AB_hydrolase_fold"/>
</dbReference>
<dbReference type="InterPro" id="IPR050266">
    <property type="entry name" value="AB_hydrolase_sf"/>
</dbReference>
<dbReference type="Proteomes" id="UP000198318">
    <property type="component" value="Unassembled WGS sequence"/>
</dbReference>
<evidence type="ECO:0000256" key="1">
    <source>
        <dbReference type="SAM" id="SignalP"/>
    </source>
</evidence>
<keyword evidence="1" id="KW-0732">Signal</keyword>
<protein>
    <submittedName>
        <fullName evidence="3">Pimeloyl-ACP methyl ester carboxylesterase</fullName>
    </submittedName>
</protein>
<dbReference type="GO" id="GO:0003824">
    <property type="term" value="F:catalytic activity"/>
    <property type="evidence" value="ECO:0007669"/>
    <property type="project" value="UniProtKB-ARBA"/>
</dbReference>
<evidence type="ECO:0000313" key="3">
    <source>
        <dbReference type="EMBL" id="SNT51302.1"/>
    </source>
</evidence>
<proteinExistence type="predicted"/>
<name>A0A239N9Z7_9ACTN</name>
<keyword evidence="4" id="KW-1185">Reference proteome</keyword>
<evidence type="ECO:0000259" key="2">
    <source>
        <dbReference type="Pfam" id="PF00561"/>
    </source>
</evidence>
<dbReference type="InterPro" id="IPR000073">
    <property type="entry name" value="AB_hydrolase_1"/>
</dbReference>
<dbReference type="PANTHER" id="PTHR43798">
    <property type="entry name" value="MONOACYLGLYCEROL LIPASE"/>
    <property type="match status" value="1"/>
</dbReference>
<dbReference type="OrthoDB" id="7185741at2"/>
<feature type="chain" id="PRO_5038400216" evidence="1">
    <location>
        <begin position="35"/>
        <end position="310"/>
    </location>
</feature>
<dbReference type="AlphaFoldDB" id="A0A239N9Z7"/>
<dbReference type="SUPFAM" id="SSF53474">
    <property type="entry name" value="alpha/beta-Hydrolases"/>
    <property type="match status" value="1"/>
</dbReference>
<feature type="signal peptide" evidence="1">
    <location>
        <begin position="1"/>
        <end position="34"/>
    </location>
</feature>
<dbReference type="RefSeq" id="WP_089329533.1">
    <property type="nucleotide sequence ID" value="NZ_FZOR01000037.1"/>
</dbReference>
<evidence type="ECO:0000313" key="4">
    <source>
        <dbReference type="Proteomes" id="UP000198318"/>
    </source>
</evidence>
<dbReference type="EMBL" id="FZOR01000037">
    <property type="protein sequence ID" value="SNT51302.1"/>
    <property type="molecule type" value="Genomic_DNA"/>
</dbReference>
<organism evidence="3 4">
    <name type="scientific">Actinomadura meyerae</name>
    <dbReference type="NCBI Taxonomy" id="240840"/>
    <lineage>
        <taxon>Bacteria</taxon>
        <taxon>Bacillati</taxon>
        <taxon>Actinomycetota</taxon>
        <taxon>Actinomycetes</taxon>
        <taxon>Streptosporangiales</taxon>
        <taxon>Thermomonosporaceae</taxon>
        <taxon>Actinomadura</taxon>
    </lineage>
</organism>
<feature type="domain" description="AB hydrolase-1" evidence="2">
    <location>
        <begin position="83"/>
        <end position="187"/>
    </location>
</feature>
<dbReference type="GO" id="GO:0016020">
    <property type="term" value="C:membrane"/>
    <property type="evidence" value="ECO:0007669"/>
    <property type="project" value="TreeGrafter"/>
</dbReference>
<dbReference type="PROSITE" id="PS51257">
    <property type="entry name" value="PROKAR_LIPOPROTEIN"/>
    <property type="match status" value="1"/>
</dbReference>